<dbReference type="AlphaFoldDB" id="G6EAW4"/>
<dbReference type="InterPro" id="IPR011008">
    <property type="entry name" value="Dimeric_a/b-barrel"/>
</dbReference>
<dbReference type="InterPro" id="IPR013097">
    <property type="entry name" value="Dabb"/>
</dbReference>
<evidence type="ECO:0000313" key="3">
    <source>
        <dbReference type="Proteomes" id="UP000004030"/>
    </source>
</evidence>
<dbReference type="Gene3D" id="3.30.70.100">
    <property type="match status" value="1"/>
</dbReference>
<feature type="domain" description="Stress-response A/B barrel" evidence="1">
    <location>
        <begin position="103"/>
        <end position="199"/>
    </location>
</feature>
<dbReference type="PATRIC" id="fig|1088721.3.peg.1493"/>
<dbReference type="RefSeq" id="WP_007012427.1">
    <property type="nucleotide sequence ID" value="NZ_AGFM01000017.1"/>
</dbReference>
<dbReference type="EMBL" id="AGFM01000017">
    <property type="protein sequence ID" value="EHJ61751.1"/>
    <property type="molecule type" value="Genomic_DNA"/>
</dbReference>
<keyword evidence="3" id="KW-1185">Reference proteome</keyword>
<dbReference type="Pfam" id="PF07876">
    <property type="entry name" value="Dabb"/>
    <property type="match status" value="1"/>
</dbReference>
<evidence type="ECO:0000313" key="2">
    <source>
        <dbReference type="EMBL" id="EHJ61751.1"/>
    </source>
</evidence>
<dbReference type="SMART" id="SM00886">
    <property type="entry name" value="Dabb"/>
    <property type="match status" value="1"/>
</dbReference>
<reference evidence="2 3" key="1">
    <citation type="journal article" date="2012" name="J. Bacteriol.">
        <title>Genome sequence of benzo(a)pyrene-degrading bacterium Novosphingobium pentaromativorans US6-1.</title>
        <authorList>
            <person name="Luo Y.R."/>
            <person name="Kang S.G."/>
            <person name="Kim S.J."/>
            <person name="Kim M.R."/>
            <person name="Li N."/>
            <person name="Lee J.H."/>
            <person name="Kwon K.K."/>
        </authorList>
    </citation>
    <scope>NUCLEOTIDE SEQUENCE [LARGE SCALE GENOMIC DNA]</scope>
    <source>
        <strain evidence="2 3">US6-1</strain>
    </source>
</reference>
<dbReference type="Proteomes" id="UP000004030">
    <property type="component" value="Unassembled WGS sequence"/>
</dbReference>
<dbReference type="OrthoDB" id="7565202at2"/>
<proteinExistence type="predicted"/>
<gene>
    <name evidence="2" type="ORF">NSU_1512</name>
</gene>
<protein>
    <recommendedName>
        <fullName evidence="1">Stress-response A/B barrel domain-containing protein</fullName>
    </recommendedName>
</protein>
<organism evidence="2 3">
    <name type="scientific">Novosphingobium pentaromativorans US6-1</name>
    <dbReference type="NCBI Taxonomy" id="1088721"/>
    <lineage>
        <taxon>Bacteria</taxon>
        <taxon>Pseudomonadati</taxon>
        <taxon>Pseudomonadota</taxon>
        <taxon>Alphaproteobacteria</taxon>
        <taxon>Sphingomonadales</taxon>
        <taxon>Sphingomonadaceae</taxon>
        <taxon>Novosphingobium</taxon>
    </lineage>
</organism>
<dbReference type="PROSITE" id="PS51502">
    <property type="entry name" value="S_R_A_B_BARREL"/>
    <property type="match status" value="1"/>
</dbReference>
<evidence type="ECO:0000259" key="1">
    <source>
        <dbReference type="PROSITE" id="PS51502"/>
    </source>
</evidence>
<dbReference type="SUPFAM" id="SSF54909">
    <property type="entry name" value="Dimeric alpha+beta barrel"/>
    <property type="match status" value="1"/>
</dbReference>
<accession>G6EAW4</accession>
<name>G6EAW4_9SPHN</name>
<comment type="caution">
    <text evidence="2">The sequence shown here is derived from an EMBL/GenBank/DDBJ whole genome shotgun (WGS) entry which is preliminary data.</text>
</comment>
<sequence>MFKQLALVTFDASSVAQTGRRVLEELSLRTGAMRHAVRAVVHGANAGHFAWHLDYPDRDSWAASGSERLTQELARESSVANIDAIAYQPELVCLRDPALANGIHRTLLVSVDDGTPPLTEQQFLSELRAMPDYIVEIRNAATGTAAWSMGRRRWTHIWEQDFACLDHLNSAYMRHPYHWGHVDRWFDAEMPCRIVHPDLCHSASEAPGSTIASYALP</sequence>